<protein>
    <recommendedName>
        <fullName evidence="8">Probable membrane transporter protein</fullName>
    </recommendedName>
</protein>
<comment type="caution">
    <text evidence="9">The sequence shown here is derived from an EMBL/GenBank/DDBJ whole genome shotgun (WGS) entry which is preliminary data.</text>
</comment>
<dbReference type="InterPro" id="IPR002781">
    <property type="entry name" value="TM_pro_TauE-like"/>
</dbReference>
<feature type="transmembrane region" description="Helical" evidence="8">
    <location>
        <begin position="140"/>
        <end position="159"/>
    </location>
</feature>
<evidence type="ECO:0000313" key="9">
    <source>
        <dbReference type="EMBL" id="NOU59681.1"/>
    </source>
</evidence>
<feature type="transmembrane region" description="Helical" evidence="8">
    <location>
        <begin position="241"/>
        <end position="259"/>
    </location>
</feature>
<keyword evidence="3" id="KW-0813">Transport</keyword>
<feature type="transmembrane region" description="Helical" evidence="8">
    <location>
        <begin position="165"/>
        <end position="181"/>
    </location>
</feature>
<reference evidence="9 10" key="1">
    <citation type="submission" date="2018-12" db="EMBL/GenBank/DDBJ databases">
        <title>Marinifilum JC070 sp. nov., a marine bacterium isolated from Yongle Blue Hole in the South China Sea.</title>
        <authorList>
            <person name="Fu T."/>
        </authorList>
    </citation>
    <scope>NUCLEOTIDE SEQUENCE [LARGE SCALE GENOMIC DNA]</scope>
    <source>
        <strain evidence="9 10">JC070</strain>
    </source>
</reference>
<dbReference type="EMBL" id="RZNH01000009">
    <property type="protein sequence ID" value="NOU59681.1"/>
    <property type="molecule type" value="Genomic_DNA"/>
</dbReference>
<feature type="transmembrane region" description="Helical" evidence="8">
    <location>
        <begin position="211"/>
        <end position="229"/>
    </location>
</feature>
<sequence>MCCLDLFADYSLTTIFALAVLAFTAGFIDAVVGGGGLIQIPALLINLPNTPVATIFGTNKVAAITGTSVAAYQFSKKVNFNFKLLIIVSFFSFVSSFLGAMIVSIINSEILKPIILFVLVIILVYTYLKKDLGTGSKKELSFKKQVIYGSLIGGIVGFYDGFFGPGGGSFYLLGFVVLLGFDFVRASAYAKIINCVTNVGALLVFLKQGNYLMQIGIVMAFCNIAGSLMGSKMALNQGNKFIRVIFLIVVILMILRYAYDIFIT</sequence>
<comment type="similarity">
    <text evidence="2 8">Belongs to the 4-toluene sulfonate uptake permease (TSUP) (TC 2.A.102) family.</text>
</comment>
<dbReference type="Pfam" id="PF01925">
    <property type="entry name" value="TauE"/>
    <property type="match status" value="1"/>
</dbReference>
<dbReference type="Proteomes" id="UP000732105">
    <property type="component" value="Unassembled WGS sequence"/>
</dbReference>
<comment type="subcellular location">
    <subcellularLocation>
        <location evidence="1 8">Cell membrane</location>
        <topology evidence="1 8">Multi-pass membrane protein</topology>
    </subcellularLocation>
</comment>
<evidence type="ECO:0000256" key="7">
    <source>
        <dbReference type="ARBA" id="ARBA00023136"/>
    </source>
</evidence>
<keyword evidence="5 8" id="KW-0812">Transmembrane</keyword>
<accession>A0ABX1WU93</accession>
<gene>
    <name evidence="9" type="ORF">ELS83_07605</name>
</gene>
<evidence type="ECO:0000256" key="4">
    <source>
        <dbReference type="ARBA" id="ARBA00022475"/>
    </source>
</evidence>
<evidence type="ECO:0000256" key="1">
    <source>
        <dbReference type="ARBA" id="ARBA00004651"/>
    </source>
</evidence>
<dbReference type="PANTHER" id="PTHR30269">
    <property type="entry name" value="TRANSMEMBRANE PROTEIN YFCA"/>
    <property type="match status" value="1"/>
</dbReference>
<feature type="transmembrane region" description="Helical" evidence="8">
    <location>
        <begin position="12"/>
        <end position="32"/>
    </location>
</feature>
<keyword evidence="6 8" id="KW-1133">Transmembrane helix</keyword>
<keyword evidence="4 8" id="KW-1003">Cell membrane</keyword>
<dbReference type="RefSeq" id="WP_171594954.1">
    <property type="nucleotide sequence ID" value="NZ_RZNH01000009.1"/>
</dbReference>
<evidence type="ECO:0000256" key="3">
    <source>
        <dbReference type="ARBA" id="ARBA00022448"/>
    </source>
</evidence>
<proteinExistence type="inferred from homology"/>
<dbReference type="PANTHER" id="PTHR30269:SF0">
    <property type="entry name" value="MEMBRANE TRANSPORTER PROTEIN YFCA-RELATED"/>
    <property type="match status" value="1"/>
</dbReference>
<keyword evidence="7 8" id="KW-0472">Membrane</keyword>
<evidence type="ECO:0000256" key="5">
    <source>
        <dbReference type="ARBA" id="ARBA00022692"/>
    </source>
</evidence>
<organism evidence="9 10">
    <name type="scientific">Marinifilum caeruleilacunae</name>
    <dbReference type="NCBI Taxonomy" id="2499076"/>
    <lineage>
        <taxon>Bacteria</taxon>
        <taxon>Pseudomonadati</taxon>
        <taxon>Bacteroidota</taxon>
        <taxon>Bacteroidia</taxon>
        <taxon>Marinilabiliales</taxon>
        <taxon>Marinifilaceae</taxon>
    </lineage>
</organism>
<keyword evidence="10" id="KW-1185">Reference proteome</keyword>
<evidence type="ECO:0000256" key="6">
    <source>
        <dbReference type="ARBA" id="ARBA00022989"/>
    </source>
</evidence>
<feature type="transmembrane region" description="Helical" evidence="8">
    <location>
        <begin position="84"/>
        <end position="104"/>
    </location>
</feature>
<evidence type="ECO:0000256" key="8">
    <source>
        <dbReference type="RuleBase" id="RU363041"/>
    </source>
</evidence>
<feature type="transmembrane region" description="Helical" evidence="8">
    <location>
        <begin position="110"/>
        <end position="128"/>
    </location>
</feature>
<name>A0ABX1WU93_9BACT</name>
<dbReference type="InterPro" id="IPR052017">
    <property type="entry name" value="TSUP"/>
</dbReference>
<evidence type="ECO:0000313" key="10">
    <source>
        <dbReference type="Proteomes" id="UP000732105"/>
    </source>
</evidence>
<evidence type="ECO:0000256" key="2">
    <source>
        <dbReference type="ARBA" id="ARBA00009142"/>
    </source>
</evidence>